<keyword evidence="3" id="KW-1185">Reference proteome</keyword>
<sequence>MPRQLPWAKKSGGSRAHIQPASSLQTPKPHDATVIDDDFFEDTVLARRRERSDESDDSLPRLPAEPSTPRTKGRTKDALRKKREGSSSPPLIEDLEQPFMEGMYKGVSKFDLRDDEWMMVEDEFLETAKLFTRHLHIAEYEKLKATIEEKKKEAAGIARPVIANVKRSTSGAMKEKARVQDLIQKKAIRDVFASQEEEEGDKEEQMVLSSRTNLTSAFVSSTNNAMAASKGTPGRFAAQDSDNDSDDLDAPRLSDKSSCRATTMSTLTRRNSIAGGQDSAPSPAPNPRPPSPTFAKPAPPKTAANPRSKLSRTTPFDMLDDWDLKKSKASLQSSLKQPAKTQNISRAPTLGGHSQPLASFNNRGDAKVRRSTVSFEEDVPTRNHSSSDGGGVSKETADRLAKRKAQQEKDEKERKRKAAKLDDIPTFLF</sequence>
<feature type="compositionally biased region" description="Polar residues" evidence="1">
    <location>
        <begin position="259"/>
        <end position="271"/>
    </location>
</feature>
<reference evidence="2 3" key="1">
    <citation type="submission" date="2024-09" db="EMBL/GenBank/DDBJ databases">
        <title>T2T genomes of carrot and Alternaria dauci and their utility for understanding host-pathogen interaction during carrot leaf blight disease.</title>
        <authorList>
            <person name="Liu W."/>
            <person name="Xu S."/>
            <person name="Ou C."/>
            <person name="Liu X."/>
            <person name="Zhuang F."/>
            <person name="Deng X.W."/>
        </authorList>
    </citation>
    <scope>NUCLEOTIDE SEQUENCE [LARGE SCALE GENOMIC DNA]</scope>
    <source>
        <strain evidence="2 3">A2016</strain>
    </source>
</reference>
<accession>A0ABR3U6I2</accession>
<dbReference type="GeneID" id="96090106"/>
<dbReference type="Proteomes" id="UP001578633">
    <property type="component" value="Chromosome 10"/>
</dbReference>
<feature type="region of interest" description="Disordered" evidence="1">
    <location>
        <begin position="1"/>
        <end position="97"/>
    </location>
</feature>
<gene>
    <name evidence="2" type="ORF">ACET3X_009784</name>
</gene>
<dbReference type="RefSeq" id="XP_069302617.1">
    <property type="nucleotide sequence ID" value="XM_069455937.1"/>
</dbReference>
<proteinExistence type="predicted"/>
<dbReference type="EMBL" id="JBHGVX010000010">
    <property type="protein sequence ID" value="KAL1792033.1"/>
    <property type="molecule type" value="Genomic_DNA"/>
</dbReference>
<comment type="caution">
    <text evidence="2">The sequence shown here is derived from an EMBL/GenBank/DDBJ whole genome shotgun (WGS) entry which is preliminary data.</text>
</comment>
<evidence type="ECO:0000313" key="2">
    <source>
        <dbReference type="EMBL" id="KAL1792033.1"/>
    </source>
</evidence>
<protein>
    <submittedName>
        <fullName evidence="2">Uncharacterized protein</fullName>
    </submittedName>
</protein>
<feature type="region of interest" description="Disordered" evidence="1">
    <location>
        <begin position="225"/>
        <end position="429"/>
    </location>
</feature>
<feature type="compositionally biased region" description="Basic and acidic residues" evidence="1">
    <location>
        <begin position="395"/>
        <end position="423"/>
    </location>
</feature>
<organism evidence="2 3">
    <name type="scientific">Alternaria dauci</name>
    <dbReference type="NCBI Taxonomy" id="48095"/>
    <lineage>
        <taxon>Eukaryota</taxon>
        <taxon>Fungi</taxon>
        <taxon>Dikarya</taxon>
        <taxon>Ascomycota</taxon>
        <taxon>Pezizomycotina</taxon>
        <taxon>Dothideomycetes</taxon>
        <taxon>Pleosporomycetidae</taxon>
        <taxon>Pleosporales</taxon>
        <taxon>Pleosporineae</taxon>
        <taxon>Pleosporaceae</taxon>
        <taxon>Alternaria</taxon>
        <taxon>Alternaria sect. Porri</taxon>
    </lineage>
</organism>
<evidence type="ECO:0000313" key="3">
    <source>
        <dbReference type="Proteomes" id="UP001578633"/>
    </source>
</evidence>
<name>A0ABR3U6I2_9PLEO</name>
<evidence type="ECO:0000256" key="1">
    <source>
        <dbReference type="SAM" id="MobiDB-lite"/>
    </source>
</evidence>
<feature type="compositionally biased region" description="Basic and acidic residues" evidence="1">
    <location>
        <begin position="249"/>
        <end position="258"/>
    </location>
</feature>
<feature type="compositionally biased region" description="Pro residues" evidence="1">
    <location>
        <begin position="282"/>
        <end position="300"/>
    </location>
</feature>